<sequence>MVFSYYGTILMITRIFTDTNDSSNQTGHATFNYEAITISASSEIIGLTIAILAVNRIGRISPAVSSFLMGGTFAVVLAFSASSKPIWFLTVIAFGARCVEMAGSSILWISTAEILPTELRSTGHGSSNAIGRIGGILAPFLIQSNISLLTVSVCMFGIHSVTALGMSLLPETKNLEVGEISLHGHETAEVCANERTSVLQNKTVLTYSTVR</sequence>
<accession>A0A7S0G731</accession>
<evidence type="ECO:0000256" key="5">
    <source>
        <dbReference type="SAM" id="Phobius"/>
    </source>
</evidence>
<keyword evidence="4 5" id="KW-0472">Membrane</keyword>
<dbReference type="GO" id="GO:0016020">
    <property type="term" value="C:membrane"/>
    <property type="evidence" value="ECO:0007669"/>
    <property type="project" value="UniProtKB-SubCell"/>
</dbReference>
<gene>
    <name evidence="7" type="ORF">PINE0816_LOCUS1986</name>
</gene>
<reference evidence="7" key="1">
    <citation type="submission" date="2021-01" db="EMBL/GenBank/DDBJ databases">
        <authorList>
            <person name="Corre E."/>
            <person name="Pelletier E."/>
            <person name="Niang G."/>
            <person name="Scheremetjew M."/>
            <person name="Finn R."/>
            <person name="Kale V."/>
            <person name="Holt S."/>
            <person name="Cochrane G."/>
            <person name="Meng A."/>
            <person name="Brown T."/>
            <person name="Cohen L."/>
        </authorList>
    </citation>
    <scope>NUCLEOTIDE SEQUENCE</scope>
    <source>
        <strain evidence="7">CCAP1064/1</strain>
    </source>
</reference>
<evidence type="ECO:0000256" key="3">
    <source>
        <dbReference type="ARBA" id="ARBA00022989"/>
    </source>
</evidence>
<dbReference type="PANTHER" id="PTHR24064">
    <property type="entry name" value="SOLUTE CARRIER FAMILY 22 MEMBER"/>
    <property type="match status" value="1"/>
</dbReference>
<dbReference type="Gene3D" id="1.20.1250.20">
    <property type="entry name" value="MFS general substrate transporter like domains"/>
    <property type="match status" value="1"/>
</dbReference>
<evidence type="ECO:0000256" key="2">
    <source>
        <dbReference type="ARBA" id="ARBA00022692"/>
    </source>
</evidence>
<dbReference type="GO" id="GO:0022857">
    <property type="term" value="F:transmembrane transporter activity"/>
    <property type="evidence" value="ECO:0007669"/>
    <property type="project" value="InterPro"/>
</dbReference>
<dbReference type="InterPro" id="IPR020846">
    <property type="entry name" value="MFS_dom"/>
</dbReference>
<dbReference type="EMBL" id="HBEL01004195">
    <property type="protein sequence ID" value="CAD8405871.1"/>
    <property type="molecule type" value="Transcribed_RNA"/>
</dbReference>
<evidence type="ECO:0000256" key="4">
    <source>
        <dbReference type="ARBA" id="ARBA00023136"/>
    </source>
</evidence>
<feature type="domain" description="Major facilitator superfamily (MFS) profile" evidence="6">
    <location>
        <begin position="1"/>
        <end position="175"/>
    </location>
</feature>
<proteinExistence type="predicted"/>
<dbReference type="SUPFAM" id="SSF103473">
    <property type="entry name" value="MFS general substrate transporter"/>
    <property type="match status" value="1"/>
</dbReference>
<protein>
    <recommendedName>
        <fullName evidence="6">Major facilitator superfamily (MFS) profile domain-containing protein</fullName>
    </recommendedName>
</protein>
<evidence type="ECO:0000259" key="6">
    <source>
        <dbReference type="PROSITE" id="PS50850"/>
    </source>
</evidence>
<organism evidence="7">
    <name type="scientific">Proboscia inermis</name>
    <dbReference type="NCBI Taxonomy" id="420281"/>
    <lineage>
        <taxon>Eukaryota</taxon>
        <taxon>Sar</taxon>
        <taxon>Stramenopiles</taxon>
        <taxon>Ochrophyta</taxon>
        <taxon>Bacillariophyta</taxon>
        <taxon>Coscinodiscophyceae</taxon>
        <taxon>Rhizosoleniophycidae</taxon>
        <taxon>Rhizosoleniales</taxon>
        <taxon>Rhizosoleniaceae</taxon>
        <taxon>Proboscia</taxon>
    </lineage>
</organism>
<dbReference type="InterPro" id="IPR036259">
    <property type="entry name" value="MFS_trans_sf"/>
</dbReference>
<evidence type="ECO:0000256" key="1">
    <source>
        <dbReference type="ARBA" id="ARBA00004141"/>
    </source>
</evidence>
<dbReference type="AlphaFoldDB" id="A0A7S0G731"/>
<feature type="transmembrane region" description="Helical" evidence="5">
    <location>
        <begin position="35"/>
        <end position="54"/>
    </location>
</feature>
<feature type="transmembrane region" description="Helical" evidence="5">
    <location>
        <begin position="60"/>
        <end position="79"/>
    </location>
</feature>
<evidence type="ECO:0000313" key="7">
    <source>
        <dbReference type="EMBL" id="CAD8405871.1"/>
    </source>
</evidence>
<dbReference type="Pfam" id="PF00083">
    <property type="entry name" value="Sugar_tr"/>
    <property type="match status" value="1"/>
</dbReference>
<keyword evidence="2 5" id="KW-0812">Transmembrane</keyword>
<name>A0A7S0G731_9STRA</name>
<comment type="subcellular location">
    <subcellularLocation>
        <location evidence="1">Membrane</location>
        <topology evidence="1">Multi-pass membrane protein</topology>
    </subcellularLocation>
</comment>
<keyword evidence="3 5" id="KW-1133">Transmembrane helix</keyword>
<dbReference type="PROSITE" id="PS50850">
    <property type="entry name" value="MFS"/>
    <property type="match status" value="1"/>
</dbReference>
<dbReference type="InterPro" id="IPR005828">
    <property type="entry name" value="MFS_sugar_transport-like"/>
</dbReference>